<dbReference type="AlphaFoldDB" id="A0A2S4PTB1"/>
<proteinExistence type="inferred from homology"/>
<gene>
    <name evidence="6" type="ORF">EPUL_003029</name>
</gene>
<keyword evidence="3" id="KW-0378">Hydrolase</keyword>
<dbReference type="GO" id="GO:0101005">
    <property type="term" value="F:deubiquitinase activity"/>
    <property type="evidence" value="ECO:0007669"/>
    <property type="project" value="TreeGrafter"/>
</dbReference>
<comment type="similarity">
    <text evidence="1">Belongs to the DeSI family.</text>
</comment>
<dbReference type="PANTHER" id="PTHR12378:SF80">
    <property type="entry name" value="IP06716P-RELATED"/>
    <property type="match status" value="1"/>
</dbReference>
<dbReference type="GO" id="GO:0006508">
    <property type="term" value="P:proteolysis"/>
    <property type="evidence" value="ECO:0007669"/>
    <property type="project" value="UniProtKB-KW"/>
</dbReference>
<feature type="region of interest" description="Disordered" evidence="4">
    <location>
        <begin position="174"/>
        <end position="224"/>
    </location>
</feature>
<dbReference type="PROSITE" id="PS51858">
    <property type="entry name" value="PPPDE"/>
    <property type="match status" value="1"/>
</dbReference>
<feature type="compositionally biased region" description="Basic and acidic residues" evidence="4">
    <location>
        <begin position="189"/>
        <end position="224"/>
    </location>
</feature>
<sequence>MNSTQIIEDSPSTNQGSSIIAYQKVKIAINIYDLLPPGKLSSILWVCGSALLHSGVVINDREYAYGGHYSKGVTGIYHTPPRSVPPGGTFRCEILHGFTIRSLSEIDSIIKEASEVFQGTSYNILSKNCNHFTSFLLEKLTNRPGPAWLNRAASIGLALPCVVPKEWISPPDFETAHGDLVDEDEDEERAGHERTRMLESTDSSSRIDVEKSVNQKTKDGKLGLSRKETDSVLILGKSGKNLPLASKAH</sequence>
<evidence type="ECO:0000256" key="3">
    <source>
        <dbReference type="ARBA" id="ARBA00022801"/>
    </source>
</evidence>
<evidence type="ECO:0000256" key="1">
    <source>
        <dbReference type="ARBA" id="ARBA00008140"/>
    </source>
</evidence>
<evidence type="ECO:0000259" key="5">
    <source>
        <dbReference type="PROSITE" id="PS51858"/>
    </source>
</evidence>
<organism evidence="6 7">
    <name type="scientific">Erysiphe pulchra</name>
    <dbReference type="NCBI Taxonomy" id="225359"/>
    <lineage>
        <taxon>Eukaryota</taxon>
        <taxon>Fungi</taxon>
        <taxon>Dikarya</taxon>
        <taxon>Ascomycota</taxon>
        <taxon>Pezizomycotina</taxon>
        <taxon>Leotiomycetes</taxon>
        <taxon>Erysiphales</taxon>
        <taxon>Erysiphaceae</taxon>
        <taxon>Erysiphe</taxon>
    </lineage>
</organism>
<dbReference type="Proteomes" id="UP000237438">
    <property type="component" value="Unassembled WGS sequence"/>
</dbReference>
<dbReference type="OrthoDB" id="412286at2759"/>
<reference evidence="6 7" key="1">
    <citation type="submission" date="2017-10" db="EMBL/GenBank/DDBJ databases">
        <title>Development of genomic resources for the powdery mildew, Erysiphe pulchra.</title>
        <authorList>
            <person name="Wadl P.A."/>
            <person name="Mack B.M."/>
            <person name="Moore G."/>
            <person name="Beltz S.B."/>
        </authorList>
    </citation>
    <scope>NUCLEOTIDE SEQUENCE [LARGE SCALE GENOMIC DNA]</scope>
    <source>
        <strain evidence="6">Cflorida</strain>
    </source>
</reference>
<name>A0A2S4PTB1_9PEZI</name>
<feature type="non-terminal residue" evidence="6">
    <location>
        <position position="249"/>
    </location>
</feature>
<dbReference type="PANTHER" id="PTHR12378">
    <property type="entry name" value="DESUMOYLATING ISOPEPTIDASE"/>
    <property type="match status" value="1"/>
</dbReference>
<evidence type="ECO:0000313" key="6">
    <source>
        <dbReference type="EMBL" id="POS85278.1"/>
    </source>
</evidence>
<dbReference type="STRING" id="225359.A0A2S4PTB1"/>
<feature type="domain" description="PPPDE" evidence="5">
    <location>
        <begin position="25"/>
        <end position="167"/>
    </location>
</feature>
<evidence type="ECO:0000256" key="4">
    <source>
        <dbReference type="SAM" id="MobiDB-lite"/>
    </source>
</evidence>
<dbReference type="EMBL" id="PEDP01000658">
    <property type="protein sequence ID" value="POS85278.1"/>
    <property type="molecule type" value="Genomic_DNA"/>
</dbReference>
<accession>A0A2S4PTB1</accession>
<comment type="caution">
    <text evidence="6">The sequence shown here is derived from an EMBL/GenBank/DDBJ whole genome shotgun (WGS) entry which is preliminary data.</text>
</comment>
<evidence type="ECO:0000313" key="7">
    <source>
        <dbReference type="Proteomes" id="UP000237438"/>
    </source>
</evidence>
<dbReference type="InterPro" id="IPR008580">
    <property type="entry name" value="PPPDE_dom"/>
</dbReference>
<dbReference type="InterPro" id="IPR042266">
    <property type="entry name" value="PPPDE_sf"/>
</dbReference>
<dbReference type="Gene3D" id="3.90.1720.30">
    <property type="entry name" value="PPPDE domains"/>
    <property type="match status" value="1"/>
</dbReference>
<keyword evidence="7" id="KW-1185">Reference proteome</keyword>
<dbReference type="Pfam" id="PF05903">
    <property type="entry name" value="Peptidase_C97"/>
    <property type="match status" value="1"/>
</dbReference>
<evidence type="ECO:0000256" key="2">
    <source>
        <dbReference type="ARBA" id="ARBA00022670"/>
    </source>
</evidence>
<keyword evidence="2" id="KW-0645">Protease</keyword>
<dbReference type="SMART" id="SM01179">
    <property type="entry name" value="DUF862"/>
    <property type="match status" value="1"/>
</dbReference>
<protein>
    <recommendedName>
        <fullName evidence="5">PPPDE domain-containing protein</fullName>
    </recommendedName>
</protein>
<dbReference type="GO" id="GO:0016579">
    <property type="term" value="P:protein deubiquitination"/>
    <property type="evidence" value="ECO:0007669"/>
    <property type="project" value="TreeGrafter"/>
</dbReference>